<dbReference type="SUPFAM" id="SSF49503">
    <property type="entry name" value="Cupredoxins"/>
    <property type="match status" value="1"/>
</dbReference>
<evidence type="ECO:0008006" key="4">
    <source>
        <dbReference type="Google" id="ProtNLM"/>
    </source>
</evidence>
<dbReference type="Proteomes" id="UP000199048">
    <property type="component" value="Unassembled WGS sequence"/>
</dbReference>
<proteinExistence type="predicted"/>
<dbReference type="EMBL" id="FOTK01000111">
    <property type="protein sequence ID" value="SFN02617.1"/>
    <property type="molecule type" value="Genomic_DNA"/>
</dbReference>
<dbReference type="InterPro" id="IPR008972">
    <property type="entry name" value="Cupredoxin"/>
</dbReference>
<dbReference type="PANTHER" id="PTHR36507">
    <property type="entry name" value="BLL1555 PROTEIN"/>
    <property type="match status" value="1"/>
</dbReference>
<gene>
    <name evidence="2" type="ORF">SAMN05192568_11111</name>
</gene>
<reference evidence="3" key="1">
    <citation type="submission" date="2016-10" db="EMBL/GenBank/DDBJ databases">
        <authorList>
            <person name="Varghese N."/>
            <person name="Submissions S."/>
        </authorList>
    </citation>
    <scope>NUCLEOTIDE SEQUENCE [LARGE SCALE GENOMIC DNA]</scope>
    <source>
        <strain evidence="3">BL36</strain>
    </source>
</reference>
<feature type="non-terminal residue" evidence="2">
    <location>
        <position position="1"/>
    </location>
</feature>
<evidence type="ECO:0000256" key="1">
    <source>
        <dbReference type="SAM" id="Phobius"/>
    </source>
</evidence>
<organism evidence="2 3">
    <name type="scientific">Methylobacterium pseudosasicola</name>
    <dbReference type="NCBI Taxonomy" id="582667"/>
    <lineage>
        <taxon>Bacteria</taxon>
        <taxon>Pseudomonadati</taxon>
        <taxon>Pseudomonadota</taxon>
        <taxon>Alphaproteobacteria</taxon>
        <taxon>Hyphomicrobiales</taxon>
        <taxon>Methylobacteriaceae</taxon>
        <taxon>Methylobacterium</taxon>
    </lineage>
</organism>
<name>A0A1I4VNG0_9HYPH</name>
<evidence type="ECO:0000313" key="2">
    <source>
        <dbReference type="EMBL" id="SFN02617.1"/>
    </source>
</evidence>
<accession>A0A1I4VNG0</accession>
<keyword evidence="3" id="KW-1185">Reference proteome</keyword>
<dbReference type="Gene3D" id="2.60.40.420">
    <property type="entry name" value="Cupredoxins - blue copper proteins"/>
    <property type="match status" value="1"/>
</dbReference>
<dbReference type="AlphaFoldDB" id="A0A1I4VNG0"/>
<sequence>ISSGFGCLAMSSVLQAQKPYQRADHFSGGGSTKAIGIAIFGNDMSGFSSKFGSVVLLSALGPLAFVGVAGAIRLGSVSDHLISQRGKRFGPEEVSLRTGEHITIVNDDSNFVHHAYVDTEEFAFDSGDIEPGTRAVIAFTREGDFTVLCGVHPRMKLAVHVRQADRP</sequence>
<keyword evidence="1" id="KW-1133">Transmembrane helix</keyword>
<dbReference type="RefSeq" id="WP_208612153.1">
    <property type="nucleotide sequence ID" value="NZ_FOTK01000111.1"/>
</dbReference>
<evidence type="ECO:0000313" key="3">
    <source>
        <dbReference type="Proteomes" id="UP000199048"/>
    </source>
</evidence>
<protein>
    <recommendedName>
        <fullName evidence="4">Plastocyanin</fullName>
    </recommendedName>
</protein>
<dbReference type="InterPro" id="IPR052721">
    <property type="entry name" value="ET_Amicyanin"/>
</dbReference>
<dbReference type="PANTHER" id="PTHR36507:SF1">
    <property type="entry name" value="BLL1555 PROTEIN"/>
    <property type="match status" value="1"/>
</dbReference>
<dbReference type="STRING" id="582667.SAMN05192568_11111"/>
<feature type="transmembrane region" description="Helical" evidence="1">
    <location>
        <begin position="51"/>
        <end position="75"/>
    </location>
</feature>
<keyword evidence="1" id="KW-0472">Membrane</keyword>
<keyword evidence="1" id="KW-0812">Transmembrane</keyword>